<keyword evidence="4" id="KW-1185">Reference proteome</keyword>
<name>A0A6N4W9B3_9MYCO</name>
<protein>
    <submittedName>
        <fullName evidence="3">Uncharacterized protein</fullName>
    </submittedName>
</protein>
<reference evidence="3 4" key="1">
    <citation type="journal article" date="2019" name="Emerg. Microbes Infect.">
        <title>Comprehensive subspecies identification of 175 nontuberculous mycobacteria species based on 7547 genomic profiles.</title>
        <authorList>
            <person name="Matsumoto Y."/>
            <person name="Kinjo T."/>
            <person name="Motooka D."/>
            <person name="Nabeya D."/>
            <person name="Jung N."/>
            <person name="Uechi K."/>
            <person name="Horii T."/>
            <person name="Iida T."/>
            <person name="Fujita J."/>
            <person name="Nakamura S."/>
        </authorList>
    </citation>
    <scope>NUCLEOTIDE SEQUENCE [LARGE SCALE GENOMIC DNA]</scope>
    <source>
        <strain evidence="3 4">JCM 30275</strain>
    </source>
</reference>
<gene>
    <name evidence="3" type="ORF">MANY_29560</name>
</gene>
<dbReference type="KEGG" id="many:MANY_29560"/>
<dbReference type="AlphaFoldDB" id="A0A6N4W9B3"/>
<evidence type="ECO:0000313" key="4">
    <source>
        <dbReference type="Proteomes" id="UP000467249"/>
    </source>
</evidence>
<evidence type="ECO:0000256" key="1">
    <source>
        <dbReference type="SAM" id="MobiDB-lite"/>
    </source>
</evidence>
<evidence type="ECO:0000256" key="2">
    <source>
        <dbReference type="SAM" id="SignalP"/>
    </source>
</evidence>
<organism evidence="3 4">
    <name type="scientific">Mycolicibacterium anyangense</name>
    <dbReference type="NCBI Taxonomy" id="1431246"/>
    <lineage>
        <taxon>Bacteria</taxon>
        <taxon>Bacillati</taxon>
        <taxon>Actinomycetota</taxon>
        <taxon>Actinomycetes</taxon>
        <taxon>Mycobacteriales</taxon>
        <taxon>Mycobacteriaceae</taxon>
        <taxon>Mycolicibacterium</taxon>
    </lineage>
</organism>
<sequence>MARRWIGTLLVAAAVAGAPMAGADPEIHVPYCSGDQTPMNSNCQYPPMQGYEEGSPGANPDVPLGLNPGSVPAV</sequence>
<evidence type="ECO:0000313" key="3">
    <source>
        <dbReference type="EMBL" id="BBZ77619.1"/>
    </source>
</evidence>
<feature type="chain" id="PRO_5027021407" evidence="2">
    <location>
        <begin position="24"/>
        <end position="74"/>
    </location>
</feature>
<dbReference type="EMBL" id="AP022620">
    <property type="protein sequence ID" value="BBZ77619.1"/>
    <property type="molecule type" value="Genomic_DNA"/>
</dbReference>
<keyword evidence="2" id="KW-0732">Signal</keyword>
<proteinExistence type="predicted"/>
<dbReference type="RefSeq" id="WP_163804913.1">
    <property type="nucleotide sequence ID" value="NZ_AP022620.1"/>
</dbReference>
<feature type="region of interest" description="Disordered" evidence="1">
    <location>
        <begin position="43"/>
        <end position="74"/>
    </location>
</feature>
<feature type="signal peptide" evidence="2">
    <location>
        <begin position="1"/>
        <end position="23"/>
    </location>
</feature>
<accession>A0A6N4W9B3</accession>
<dbReference type="Proteomes" id="UP000467249">
    <property type="component" value="Chromosome"/>
</dbReference>